<evidence type="ECO:0000256" key="4">
    <source>
        <dbReference type="ARBA" id="ARBA00023159"/>
    </source>
</evidence>
<evidence type="ECO:0000256" key="8">
    <source>
        <dbReference type="SAM" id="MobiDB-lite"/>
    </source>
</evidence>
<dbReference type="InterPro" id="IPR056879">
    <property type="entry name" value="RM3_Med14"/>
</dbReference>
<gene>
    <name evidence="12" type="ORF">XAT740_LOCUS5732</name>
</gene>
<feature type="domain" description="Mediator complex subunit MED14 N-terminal" evidence="9">
    <location>
        <begin position="21"/>
        <end position="208"/>
    </location>
</feature>
<protein>
    <recommendedName>
        <fullName evidence="7">Mediator of RNA polymerase II transcription subunit 14</fullName>
    </recommendedName>
    <alternativeName>
        <fullName evidence="7">Mediator complex subunit 14</fullName>
    </alternativeName>
</protein>
<feature type="domain" description="Mediator of RNA polymerase II transcription subunit 14 RM3" evidence="10">
    <location>
        <begin position="376"/>
        <end position="481"/>
    </location>
</feature>
<feature type="region of interest" description="Disordered" evidence="8">
    <location>
        <begin position="1636"/>
        <end position="1694"/>
    </location>
</feature>
<evidence type="ECO:0000256" key="3">
    <source>
        <dbReference type="ARBA" id="ARBA00023015"/>
    </source>
</evidence>
<name>A0A813WR81_ADIRI</name>
<dbReference type="EMBL" id="CAJNOR010000252">
    <property type="protein sequence ID" value="CAF0856038.1"/>
    <property type="molecule type" value="Genomic_DNA"/>
</dbReference>
<dbReference type="GO" id="GO:0006357">
    <property type="term" value="P:regulation of transcription by RNA polymerase II"/>
    <property type="evidence" value="ECO:0007669"/>
    <property type="project" value="InterPro"/>
</dbReference>
<dbReference type="GO" id="GO:0070847">
    <property type="term" value="C:core mediator complex"/>
    <property type="evidence" value="ECO:0007669"/>
    <property type="project" value="TreeGrafter"/>
</dbReference>
<dbReference type="Pfam" id="PF06102">
    <property type="entry name" value="RRP36"/>
    <property type="match status" value="1"/>
</dbReference>
<reference evidence="12" key="1">
    <citation type="submission" date="2021-02" db="EMBL/GenBank/DDBJ databases">
        <authorList>
            <person name="Nowell W R."/>
        </authorList>
    </citation>
    <scope>NUCLEOTIDE SEQUENCE</scope>
</reference>
<evidence type="ECO:0000256" key="6">
    <source>
        <dbReference type="ARBA" id="ARBA00023242"/>
    </source>
</evidence>
<feature type="compositionally biased region" description="Low complexity" evidence="8">
    <location>
        <begin position="1037"/>
        <end position="1063"/>
    </location>
</feature>
<feature type="compositionally biased region" description="Acidic residues" evidence="8">
    <location>
        <begin position="1639"/>
        <end position="1655"/>
    </location>
</feature>
<dbReference type="InterPro" id="IPR056877">
    <property type="entry name" value="Med14_C"/>
</dbReference>
<evidence type="ECO:0000259" key="10">
    <source>
        <dbReference type="Pfam" id="PF25065"/>
    </source>
</evidence>
<dbReference type="InterPro" id="IPR013947">
    <property type="entry name" value="Mediator_Med14"/>
</dbReference>
<keyword evidence="6 7" id="KW-0539">Nucleus</keyword>
<dbReference type="Pfam" id="PF25069">
    <property type="entry name" value="Med14_C"/>
    <property type="match status" value="1"/>
</dbReference>
<accession>A0A813WR81</accession>
<keyword evidence="13" id="KW-1185">Reference proteome</keyword>
<comment type="function">
    <text evidence="7">Component of the Mediator complex, a coactivator involved in the regulated transcription of nearly all RNA polymerase II-dependent genes. Mediator functions as a bridge to convey information from gene-specific regulatory proteins to the basal RNA polymerase II transcription machinery. Mediator is recruited to promoters by direct interactions with regulatory proteins and serves as a scaffold for the assembly of a functional preinitiation complex with RNA polymerase II and the general transcription factors.</text>
</comment>
<evidence type="ECO:0000256" key="2">
    <source>
        <dbReference type="ARBA" id="ARBA00007813"/>
    </source>
</evidence>
<dbReference type="Proteomes" id="UP000663828">
    <property type="component" value="Unassembled WGS sequence"/>
</dbReference>
<comment type="subunit">
    <text evidence="7">Component of the Mediator complex.</text>
</comment>
<organism evidence="12 13">
    <name type="scientific">Adineta ricciae</name>
    <name type="common">Rotifer</name>
    <dbReference type="NCBI Taxonomy" id="249248"/>
    <lineage>
        <taxon>Eukaryota</taxon>
        <taxon>Metazoa</taxon>
        <taxon>Spiralia</taxon>
        <taxon>Gnathifera</taxon>
        <taxon>Rotifera</taxon>
        <taxon>Eurotatoria</taxon>
        <taxon>Bdelloidea</taxon>
        <taxon>Adinetida</taxon>
        <taxon>Adinetidae</taxon>
        <taxon>Adineta</taxon>
    </lineage>
</organism>
<comment type="caution">
    <text evidence="12">The sequence shown here is derived from an EMBL/GenBank/DDBJ whole genome shotgun (WGS) entry which is preliminary data.</text>
</comment>
<feature type="domain" description="Mediator of RNA polymerase II transcription subunit 14 C-terminal" evidence="11">
    <location>
        <begin position="1341"/>
        <end position="1455"/>
    </location>
</feature>
<feature type="region of interest" description="Disordered" evidence="8">
    <location>
        <begin position="1829"/>
        <end position="1854"/>
    </location>
</feature>
<keyword evidence="4 7" id="KW-0010">Activator</keyword>
<feature type="compositionally biased region" description="Polar residues" evidence="8">
    <location>
        <begin position="1665"/>
        <end position="1677"/>
    </location>
</feature>
<comment type="subcellular location">
    <subcellularLocation>
        <location evidence="1 7">Nucleus</location>
    </subcellularLocation>
</comment>
<evidence type="ECO:0000259" key="11">
    <source>
        <dbReference type="Pfam" id="PF25069"/>
    </source>
</evidence>
<evidence type="ECO:0000256" key="1">
    <source>
        <dbReference type="ARBA" id="ARBA00004123"/>
    </source>
</evidence>
<proteinExistence type="inferred from homology"/>
<dbReference type="GO" id="GO:0016592">
    <property type="term" value="C:mediator complex"/>
    <property type="evidence" value="ECO:0007669"/>
    <property type="project" value="UniProtKB-UniRule"/>
</dbReference>
<evidence type="ECO:0000256" key="7">
    <source>
        <dbReference type="RuleBase" id="RU365082"/>
    </source>
</evidence>
<keyword evidence="5 7" id="KW-0804">Transcription</keyword>
<dbReference type="Pfam" id="PF25065">
    <property type="entry name" value="RM3_Med14"/>
    <property type="match status" value="1"/>
</dbReference>
<evidence type="ECO:0000313" key="12">
    <source>
        <dbReference type="EMBL" id="CAF0856038.1"/>
    </source>
</evidence>
<feature type="compositionally biased region" description="Basic residues" evidence="8">
    <location>
        <begin position="1829"/>
        <end position="1844"/>
    </location>
</feature>
<comment type="similarity">
    <text evidence="2 7">Belongs to the Mediator complex subunit 14 family.</text>
</comment>
<evidence type="ECO:0000313" key="13">
    <source>
        <dbReference type="Proteomes" id="UP000663828"/>
    </source>
</evidence>
<dbReference type="Pfam" id="PF08638">
    <property type="entry name" value="Med14"/>
    <property type="match status" value="1"/>
</dbReference>
<keyword evidence="3 7" id="KW-0805">Transcription regulation</keyword>
<dbReference type="InterPro" id="IPR009292">
    <property type="entry name" value="RRP36"/>
</dbReference>
<dbReference type="InterPro" id="IPR055122">
    <property type="entry name" value="Med14_N"/>
</dbReference>
<evidence type="ECO:0000259" key="9">
    <source>
        <dbReference type="Pfam" id="PF08638"/>
    </source>
</evidence>
<dbReference type="PANTHER" id="PTHR12809">
    <property type="entry name" value="MEDIATOR COMPLEX SUBUNIT"/>
    <property type="match status" value="1"/>
</dbReference>
<dbReference type="PANTHER" id="PTHR12809:SF2">
    <property type="entry name" value="MEDIATOR OF RNA POLYMERASE II TRANSCRIPTION SUBUNIT 14"/>
    <property type="match status" value="1"/>
</dbReference>
<dbReference type="GO" id="GO:0003712">
    <property type="term" value="F:transcription coregulator activity"/>
    <property type="evidence" value="ECO:0007669"/>
    <property type="project" value="UniProtKB-UniRule"/>
</dbReference>
<feature type="region of interest" description="Disordered" evidence="8">
    <location>
        <begin position="989"/>
        <end position="1066"/>
    </location>
</feature>
<sequence>MAAGSSANGSNPPFLPTYDKTPLSYLLETAVHKTYHELYTMADILPSKTNLERKEELVKFACRTRQLFIRILAVVKWAGTAGKVNACENIQNFLEGRARVVRETSDALAHIAREKLLDARLPNYPITDAVDALSLGSVTFLPERISEATTPFIAATEAERQEILPRLQQILTARLAIAELPLQFTNVTIKNGIVTLAVEGEFEVKLGITSDNLFAPWHVYKTKLFLRDPEEPEQELVHPAQMQTLTNYIQSWLIESENPLVELYRYLHYYCQSLRLQILYEQAYRIRNRSSKQKYLYLSNYIPCKSFNIEYWKEYHLNGFNNPHKRNIANEKFRDFGMTIVCDDDGKFQIIHWPPLPIEDSVAILQLLEKPTFTIEEILNRTLSARCQRRFEELKETILATTCESTEIDSTVPVLKCELLLESTSEEMLFISISPFSGLYKVVSYIDSQYLQQIEHALNRDQNSLLESINLFKIRLIQQRIPPLVAHLNCRVFTRLPSLNPRHELILPFLHNSVFIELAHNEGYYILIHISDVKQLLIQYYLLIVEKRTSAHDPLVIQQQNSPYNQQAMLASDEYAKWTIEPLVLCPLDPTAFLRKELIEIKNSFQFDKMRDTIADESRARQARSTSILSLKLLLKLVNYYDEMLTFTFLKEEFQRKKTICKGIMYAPWTGIPYLDIVRTSTGDDTFSSNTELSSYINECFWPRISSCTIRMIYTLRDTAFANKYTERQWTLQLNLVDDNYFHNSIIKTPYNSTSVCTQIASKFYSKVVDLIHIELRAAFELTHLFENYALSLSESADLRAIAEITLAHVINPNQQDGNSTNTGAMFDLRFTTTNNKFLCTTHQLLNAKLLQFLNRTRSLKQFIRLLHMTAIPLASIGRLNCFSRPIVLTNQGTCIQSILTLVPYTEVRWRLLFGQIFALDIQICGPNLILIRDGAYSVQLNHTLPDVSPIPRLKDFLSKYADDRGLTFEFMHITDRFRDRDFLLPELQLPPLAPPTPTATITNPPSNRPATSGSAPTPHLLPPVGTPVSSINPLTPGSVGPSSQSQVQANSPSQPSIAPSPSYMIMGSPMMMNTIGSPMTNTSTTQLTAPSPMGMPTQSPGNIYDIPYISPGNRQTGSTFPGSFLGPSPGTPANNNTITSAPTPTNIRSDENATNTIKSTSALYSYNRHLSTKQYPVYMSQQTFFRMVFTPDGRQWSKLESFLASAVLVKHFNSAVVDLYDQNNPAIRPVPNEQDTYRIEHLSIQIVFVFDTNTAMFRIQLASISDSTSQQQQAPNFVWLNDELQTLETFFNENLFPMSILNTSTNQVITPTLDALSLASTAPNRNSVMATFERMLSFIHPRVLRDLVKVIRLEQNSENQYLWRVRWCLTIPSGNGFQQVGHPGVSCQLGQPYVFLFQFTPRTNRNELQMSTNPNMTPFIVPLTHDVTTNQTNLWDRIYKQTLFGNEHKYQTILKILNASRDNTSKYYRTGSLCMKKQLKRIQFIHQRKNEEYRRFWQIVDDQHMITLEDVWKNANLSSLTDNHKFYSCQTKTLLPAWYHIDLLNDNERILIEEFDQSPTIKKPSIIKPEDLKILSKKKQLNVVLTNRSFVITNKHSISKGFYQQWEDGKTHKVSLQDMLEIQERLGTKNFTKALQNAEEEEEEEKEEDEDDVEQSTIERKKPTTNTKSILNQPASRSEPIELSSKRRPMKRDQIPVHLRGRRRIIDPRFNEQFGEYDAKEFRQSYHFITDMRRKELTELKKQLKTCEDPTEKSKLKTVINRLKSQVKNVDDIERVEKISKDIQKKSETLANGGESTPYITKEVRKVMKLATTYTDLKNTGRIDSYLSKKRKRIASKKKKQMPTRRVDDDQDD</sequence>
<evidence type="ECO:0000256" key="5">
    <source>
        <dbReference type="ARBA" id="ARBA00023163"/>
    </source>
</evidence>